<name>A0A9W9ZIQ9_9CNID</name>
<organism evidence="1 2">
    <name type="scientific">Desmophyllum pertusum</name>
    <dbReference type="NCBI Taxonomy" id="174260"/>
    <lineage>
        <taxon>Eukaryota</taxon>
        <taxon>Metazoa</taxon>
        <taxon>Cnidaria</taxon>
        <taxon>Anthozoa</taxon>
        <taxon>Hexacorallia</taxon>
        <taxon>Scleractinia</taxon>
        <taxon>Caryophylliina</taxon>
        <taxon>Caryophylliidae</taxon>
        <taxon>Desmophyllum</taxon>
    </lineage>
</organism>
<evidence type="ECO:0000313" key="2">
    <source>
        <dbReference type="Proteomes" id="UP001163046"/>
    </source>
</evidence>
<protein>
    <submittedName>
        <fullName evidence="1">Multidrug resistance-associated protein 4</fullName>
    </submittedName>
</protein>
<sequence>VLDSGRLKEFDEPHLLLQNRLSYFSRLVEQTGSIAAAELAQTARQAYILRHRPHTHHLIPDSVRSHLSSYIPVSGFTDLQLVSNV</sequence>
<gene>
    <name evidence="1" type="primary">ABCC4_1</name>
    <name evidence="1" type="ORF">OS493_001532</name>
</gene>
<comment type="caution">
    <text evidence="1">The sequence shown here is derived from an EMBL/GenBank/DDBJ whole genome shotgun (WGS) entry which is preliminary data.</text>
</comment>
<proteinExistence type="predicted"/>
<reference evidence="1" key="1">
    <citation type="submission" date="2023-01" db="EMBL/GenBank/DDBJ databases">
        <title>Genome assembly of the deep-sea coral Lophelia pertusa.</title>
        <authorList>
            <person name="Herrera S."/>
            <person name="Cordes E."/>
        </authorList>
    </citation>
    <scope>NUCLEOTIDE SEQUENCE</scope>
    <source>
        <strain evidence="1">USNM1676648</strain>
        <tissue evidence="1">Polyp</tissue>
    </source>
</reference>
<dbReference type="AlphaFoldDB" id="A0A9W9ZIQ9"/>
<dbReference type="EMBL" id="MU826350">
    <property type="protein sequence ID" value="KAJ7381398.1"/>
    <property type="molecule type" value="Genomic_DNA"/>
</dbReference>
<dbReference type="Proteomes" id="UP001163046">
    <property type="component" value="Unassembled WGS sequence"/>
</dbReference>
<accession>A0A9W9ZIQ9</accession>
<keyword evidence="2" id="KW-1185">Reference proteome</keyword>
<feature type="non-terminal residue" evidence="1">
    <location>
        <position position="1"/>
    </location>
</feature>
<evidence type="ECO:0000313" key="1">
    <source>
        <dbReference type="EMBL" id="KAJ7381398.1"/>
    </source>
</evidence>